<evidence type="ECO:0000256" key="2">
    <source>
        <dbReference type="ARBA" id="ARBA00073854"/>
    </source>
</evidence>
<keyword evidence="5" id="KW-1185">Reference proteome</keyword>
<dbReference type="STRING" id="45235.A0A2K3PYY1"/>
<dbReference type="GO" id="GO:0003723">
    <property type="term" value="F:RNA binding"/>
    <property type="evidence" value="ECO:0007669"/>
    <property type="project" value="InterPro"/>
</dbReference>
<name>A0A2K3PYY1_9HYPO</name>
<protein>
    <recommendedName>
        <fullName evidence="2">Protein CSN12 homolog</fullName>
    </recommendedName>
</protein>
<comment type="caution">
    <text evidence="4">The sequence shown here is derived from an EMBL/GenBank/DDBJ whole genome shotgun (WGS) entry which is preliminary data.</text>
</comment>
<dbReference type="PANTHER" id="PTHR12732">
    <property type="entry name" value="UNCHARACTERIZED PROTEASOME COMPONENT REGION PCI-CONTAINING"/>
    <property type="match status" value="1"/>
</dbReference>
<evidence type="ECO:0000259" key="3">
    <source>
        <dbReference type="PROSITE" id="PS50250"/>
    </source>
</evidence>
<dbReference type="SMART" id="SM00753">
    <property type="entry name" value="PAM"/>
    <property type="match status" value="1"/>
</dbReference>
<reference evidence="4 5" key="1">
    <citation type="submission" date="2017-08" db="EMBL/GenBank/DDBJ databases">
        <title>Harnessing the power of phylogenomics to disentangle the directionality and signatures of interkingdom host jumping in the parasitic fungal genus Tolypocladium.</title>
        <authorList>
            <person name="Quandt C.A."/>
            <person name="Patterson W."/>
            <person name="Spatafora J.W."/>
        </authorList>
    </citation>
    <scope>NUCLEOTIDE SEQUENCE [LARGE SCALE GENOMIC DNA]</scope>
    <source>
        <strain evidence="4 5">CBS 113982</strain>
    </source>
</reference>
<dbReference type="EMBL" id="NRSZ01001270">
    <property type="protein sequence ID" value="PNY20480.1"/>
    <property type="molecule type" value="Genomic_DNA"/>
</dbReference>
<dbReference type="Proteomes" id="UP000236621">
    <property type="component" value="Unassembled WGS sequence"/>
</dbReference>
<evidence type="ECO:0000256" key="1">
    <source>
        <dbReference type="ARBA" id="ARBA00025771"/>
    </source>
</evidence>
<dbReference type="AlphaFoldDB" id="A0A2K3PYY1"/>
<dbReference type="Gene3D" id="1.10.10.10">
    <property type="entry name" value="Winged helix-like DNA-binding domain superfamily/Winged helix DNA-binding domain"/>
    <property type="match status" value="1"/>
</dbReference>
<evidence type="ECO:0000313" key="5">
    <source>
        <dbReference type="Proteomes" id="UP000236621"/>
    </source>
</evidence>
<dbReference type="FunFam" id="1.10.10.10:FF:000366">
    <property type="entry name" value="COP9 signalosome complex subunit"/>
    <property type="match status" value="1"/>
</dbReference>
<dbReference type="Pfam" id="PF01399">
    <property type="entry name" value="PCI"/>
    <property type="match status" value="1"/>
</dbReference>
<feature type="domain" description="PCI" evidence="3">
    <location>
        <begin position="298"/>
        <end position="496"/>
    </location>
</feature>
<dbReference type="OrthoDB" id="10252687at2759"/>
<dbReference type="PANTHER" id="PTHR12732:SF0">
    <property type="entry name" value="PCI DOMAIN-CONTAINING PROTEIN 2"/>
    <property type="match status" value="1"/>
</dbReference>
<proteinExistence type="inferred from homology"/>
<dbReference type="GO" id="GO:0003690">
    <property type="term" value="F:double-stranded DNA binding"/>
    <property type="evidence" value="ECO:0007669"/>
    <property type="project" value="InterPro"/>
</dbReference>
<organism evidence="4 5">
    <name type="scientific">Tolypocladium capitatum</name>
    <dbReference type="NCBI Taxonomy" id="45235"/>
    <lineage>
        <taxon>Eukaryota</taxon>
        <taxon>Fungi</taxon>
        <taxon>Dikarya</taxon>
        <taxon>Ascomycota</taxon>
        <taxon>Pezizomycotina</taxon>
        <taxon>Sordariomycetes</taxon>
        <taxon>Hypocreomycetidae</taxon>
        <taxon>Hypocreales</taxon>
        <taxon>Ophiocordycipitaceae</taxon>
        <taxon>Tolypocladium</taxon>
    </lineage>
</organism>
<gene>
    <name evidence="4" type="ORF">TCAP_07395</name>
</gene>
<dbReference type="InterPro" id="IPR045114">
    <property type="entry name" value="Csn12-like"/>
</dbReference>
<evidence type="ECO:0000313" key="4">
    <source>
        <dbReference type="EMBL" id="PNY20480.1"/>
    </source>
</evidence>
<comment type="similarity">
    <text evidence="1">Belongs to the CSN12 family.</text>
</comment>
<feature type="non-terminal residue" evidence="4">
    <location>
        <position position="1"/>
    </location>
</feature>
<dbReference type="InterPro" id="IPR000717">
    <property type="entry name" value="PCI_dom"/>
</dbReference>
<dbReference type="InterPro" id="IPR036388">
    <property type="entry name" value="WH-like_DNA-bd_sf"/>
</dbReference>
<accession>A0A2K3PYY1</accession>
<dbReference type="PROSITE" id="PS50250">
    <property type="entry name" value="PCI"/>
    <property type="match status" value="1"/>
</dbReference>
<sequence>KKWSSITRHINTEFQPKKIQPLYRYPEIECRVLYRKGSVRLRQLDTMNELFEVFAKAHAVQNGYLLAQTLSPVPPPGDPHRLRKIWQSTNSHSVKGDIKHFTKTQTSHRLNLDQDEVKGWVEVYTAYWNAIGEILAGESGKSSWTKAYESWRDLTSMLIRGYNNFGFEAWSIPSLYMVGKYLRLFAIKSDDERGRTATDPSRGASLMQDDFDPDVEKQAQLRDCEQHLKRIFTLCLNDRAPLEESRKWGIYFVINLLFKTYFKLNSASLSRTILKTLSVYNDKGDMPPLESFPKAQRVTFKFYEGVLFFLEENYVEAEKHLVEAWRLCHKDATANLERILAYLIPCKLLTSHVLPTKKLLEPFPRLQKLFLPLSQCIRRGDLRGFDVALQMGEDEFVRRRIYLTLERGRDIALRNLLRKVFMAGGFEEQKDADTTPVRRTRVPVAEFRAAICMGSGGEMMDKDEVECLLANMIYKDLMKGYIARERGIVVLSKKGAFPGTGV</sequence>